<feature type="transmembrane region" description="Helical" evidence="6">
    <location>
        <begin position="251"/>
        <end position="271"/>
    </location>
</feature>
<evidence type="ECO:0000259" key="7">
    <source>
        <dbReference type="Pfam" id="PF04932"/>
    </source>
</evidence>
<evidence type="ECO:0000313" key="9">
    <source>
        <dbReference type="Proteomes" id="UP000011960"/>
    </source>
</evidence>
<dbReference type="PANTHER" id="PTHR37422:SF23">
    <property type="entry name" value="TEICHURONIC ACID BIOSYNTHESIS PROTEIN TUAE"/>
    <property type="match status" value="1"/>
</dbReference>
<dbReference type="Proteomes" id="UP000011960">
    <property type="component" value="Unassembled WGS sequence"/>
</dbReference>
<feature type="transmembrane region" description="Helical" evidence="6">
    <location>
        <begin position="201"/>
        <end position="217"/>
    </location>
</feature>
<dbReference type="RefSeq" id="WP_008938531.1">
    <property type="nucleotide sequence ID" value="NZ_APAT01000015.1"/>
</dbReference>
<dbReference type="PANTHER" id="PTHR37422">
    <property type="entry name" value="TEICHURONIC ACID BIOSYNTHESIS PROTEIN TUAE"/>
    <property type="match status" value="1"/>
</dbReference>
<feature type="transmembrane region" description="Helical" evidence="6">
    <location>
        <begin position="176"/>
        <end position="194"/>
    </location>
</feature>
<feature type="transmembrane region" description="Helical" evidence="6">
    <location>
        <begin position="406"/>
        <end position="423"/>
    </location>
</feature>
<dbReference type="STRING" id="1288826.MSNKSG1_06923"/>
<dbReference type="Pfam" id="PF04932">
    <property type="entry name" value="Wzy_C"/>
    <property type="match status" value="1"/>
</dbReference>
<feature type="transmembrane region" description="Helical" evidence="6">
    <location>
        <begin position="336"/>
        <end position="359"/>
    </location>
</feature>
<accession>M7CQY9</accession>
<dbReference type="eggNOG" id="COG3307">
    <property type="taxonomic scope" value="Bacteria"/>
</dbReference>
<feature type="transmembrane region" description="Helical" evidence="6">
    <location>
        <begin position="379"/>
        <end position="400"/>
    </location>
</feature>
<organism evidence="8 9">
    <name type="scientific">Marinobacter santoriniensis NKSG1</name>
    <dbReference type="NCBI Taxonomy" id="1288826"/>
    <lineage>
        <taxon>Bacteria</taxon>
        <taxon>Pseudomonadati</taxon>
        <taxon>Pseudomonadota</taxon>
        <taxon>Gammaproteobacteria</taxon>
        <taxon>Pseudomonadales</taxon>
        <taxon>Marinobacteraceae</taxon>
        <taxon>Marinobacter</taxon>
    </lineage>
</organism>
<dbReference type="GO" id="GO:0016020">
    <property type="term" value="C:membrane"/>
    <property type="evidence" value="ECO:0007669"/>
    <property type="project" value="UniProtKB-SubCell"/>
</dbReference>
<keyword evidence="4 6" id="KW-0472">Membrane</keyword>
<feature type="transmembrane region" description="Helical" evidence="6">
    <location>
        <begin position="109"/>
        <end position="127"/>
    </location>
</feature>
<proteinExistence type="predicted"/>
<comment type="subcellular location">
    <subcellularLocation>
        <location evidence="1">Membrane</location>
        <topology evidence="1">Multi-pass membrane protein</topology>
    </subcellularLocation>
</comment>
<keyword evidence="9" id="KW-1185">Reference proteome</keyword>
<keyword evidence="2 6" id="KW-0812">Transmembrane</keyword>
<feature type="transmembrane region" description="Helical" evidence="6">
    <location>
        <begin position="82"/>
        <end position="103"/>
    </location>
</feature>
<protein>
    <submittedName>
        <fullName evidence="8">O-antigen polymerase</fullName>
    </submittedName>
</protein>
<dbReference type="PATRIC" id="fig|1288826.3.peg.1347"/>
<comment type="caution">
    <text evidence="8">The sequence shown here is derived from an EMBL/GenBank/DDBJ whole genome shotgun (WGS) entry which is preliminary data.</text>
</comment>
<evidence type="ECO:0000256" key="2">
    <source>
        <dbReference type="ARBA" id="ARBA00022692"/>
    </source>
</evidence>
<gene>
    <name evidence="8" type="ORF">MSNKSG1_06923</name>
</gene>
<dbReference type="EMBL" id="APAT01000015">
    <property type="protein sequence ID" value="EMP55584.1"/>
    <property type="molecule type" value="Genomic_DNA"/>
</dbReference>
<evidence type="ECO:0000256" key="1">
    <source>
        <dbReference type="ARBA" id="ARBA00004141"/>
    </source>
</evidence>
<evidence type="ECO:0000256" key="6">
    <source>
        <dbReference type="SAM" id="Phobius"/>
    </source>
</evidence>
<evidence type="ECO:0000256" key="4">
    <source>
        <dbReference type="ARBA" id="ARBA00023136"/>
    </source>
</evidence>
<evidence type="ECO:0000256" key="3">
    <source>
        <dbReference type="ARBA" id="ARBA00022989"/>
    </source>
</evidence>
<dbReference type="AlphaFoldDB" id="M7CQY9"/>
<feature type="transmembrane region" description="Helical" evidence="6">
    <location>
        <begin position="139"/>
        <end position="156"/>
    </location>
</feature>
<feature type="region of interest" description="Disordered" evidence="5">
    <location>
        <begin position="427"/>
        <end position="453"/>
    </location>
</feature>
<dbReference type="OrthoDB" id="871774at2"/>
<evidence type="ECO:0000256" key="5">
    <source>
        <dbReference type="SAM" id="MobiDB-lite"/>
    </source>
</evidence>
<reference evidence="8 9" key="1">
    <citation type="journal article" date="2013" name="Genome Announc.">
        <title>Genome Sequence of Hydrothermal Arsenic-Respiring Bacterium Marinobacter santoriniensis NKSG1T.</title>
        <authorList>
            <person name="Handley K.M."/>
            <person name="Upton M."/>
            <person name="Beatson S.A."/>
            <person name="Hery M."/>
            <person name="Lloyd J.R."/>
        </authorList>
    </citation>
    <scope>NUCLEOTIDE SEQUENCE [LARGE SCALE GENOMIC DNA]</scope>
    <source>
        <strain evidence="8 9">NKSG1</strain>
    </source>
</reference>
<keyword evidence="3 6" id="KW-1133">Transmembrane helix</keyword>
<evidence type="ECO:0000313" key="8">
    <source>
        <dbReference type="EMBL" id="EMP55584.1"/>
    </source>
</evidence>
<feature type="transmembrane region" description="Helical" evidence="6">
    <location>
        <begin position="51"/>
        <end position="70"/>
    </location>
</feature>
<feature type="transmembrane region" description="Helical" evidence="6">
    <location>
        <begin position="223"/>
        <end position="239"/>
    </location>
</feature>
<feature type="domain" description="O-antigen ligase-related" evidence="7">
    <location>
        <begin position="209"/>
        <end position="353"/>
    </location>
</feature>
<dbReference type="InterPro" id="IPR051533">
    <property type="entry name" value="WaaL-like"/>
</dbReference>
<dbReference type="InterPro" id="IPR007016">
    <property type="entry name" value="O-antigen_ligase-rel_domated"/>
</dbReference>
<sequence length="453" mass="50446">MSKIALLFLLVFAGGIIAALFYSGSAAFVLYQLVYFLNPDDRWWSAQIPGLSYSFIASVLMLVVLGVNYKDLSTKSSWSSQAFFKYLALLVLFFYVAKLWAIAPALHDKFSFIYLKLAIIIFVAYKLIDSEAALKASSWAYLIGCTYVGYLATSIGRNSGDRLDGLALPDGSDVNGVAAALVPAGVLLLYYAWMGNKKTRLICFLFGAFVANGLVLFNSRGAFLGVVASCGLFLFYMMFSKYRQKGQRGLAIFIIFVGISGAVYVTDDLFWQRMSTLENPSEPGSGSHRVLFWVTTFDMLEDHPLGMGVYGYNMLSPLYLTREEREGVEYKTVHSIWFQALSEVGWHGLIVFLLMLLSLYRGSKKAKKFVLAERQYQRYFHLLALECALIGYLVTSTFINQFRAEVLYWMLLFLAIGVKVYYLSPSSVSDRSTTGGVCGPPKVSVGSRGQGSK</sequence>
<name>M7CQY9_9GAMM</name>